<feature type="signal peptide" evidence="1">
    <location>
        <begin position="1"/>
        <end position="15"/>
    </location>
</feature>
<dbReference type="AlphaFoldDB" id="A0A9Q9AHQ5"/>
<reference evidence="2" key="1">
    <citation type="submission" date="2022-06" db="EMBL/GenBank/DDBJ databases">
        <title>Complete genome sequences of two strains of the flax pathogen Septoria linicola.</title>
        <authorList>
            <person name="Lapalu N."/>
            <person name="Simon A."/>
            <person name="Demenou B."/>
            <person name="Paumier D."/>
            <person name="Guillot M.-P."/>
            <person name="Gout L."/>
            <person name="Valade R."/>
        </authorList>
    </citation>
    <scope>NUCLEOTIDE SEQUENCE</scope>
    <source>
        <strain evidence="2">SE15195</strain>
    </source>
</reference>
<keyword evidence="3" id="KW-1185">Reference proteome</keyword>
<feature type="chain" id="PRO_5040210575" evidence="1">
    <location>
        <begin position="16"/>
        <end position="287"/>
    </location>
</feature>
<organism evidence="2 3">
    <name type="scientific">Septoria linicola</name>
    <dbReference type="NCBI Taxonomy" id="215465"/>
    <lineage>
        <taxon>Eukaryota</taxon>
        <taxon>Fungi</taxon>
        <taxon>Dikarya</taxon>
        <taxon>Ascomycota</taxon>
        <taxon>Pezizomycotina</taxon>
        <taxon>Dothideomycetes</taxon>
        <taxon>Dothideomycetidae</taxon>
        <taxon>Mycosphaerellales</taxon>
        <taxon>Mycosphaerellaceae</taxon>
        <taxon>Septoria</taxon>
    </lineage>
</organism>
<evidence type="ECO:0000313" key="2">
    <source>
        <dbReference type="EMBL" id="USW49609.1"/>
    </source>
</evidence>
<dbReference type="EMBL" id="CP099419">
    <property type="protein sequence ID" value="USW49609.1"/>
    <property type="molecule type" value="Genomic_DNA"/>
</dbReference>
<protein>
    <submittedName>
        <fullName evidence="2">Uncharacterized protein</fullName>
    </submittedName>
</protein>
<evidence type="ECO:0000256" key="1">
    <source>
        <dbReference type="SAM" id="SignalP"/>
    </source>
</evidence>
<keyword evidence="1" id="KW-0732">Signal</keyword>
<sequence>MWALLPLVIIGAARAQSNGLDAYLTSVCMPTNSSGYPDFDVSCNAVAAIQAQCIYGAGYLDVLSEFYGSSLKEDKRKRAAADSSGDDNDPMVDNRIAPEQSNETQRVCLCESQFWDQISGCLACYKAHGGDMASEASVPKSALTSASSAYCAASATATAGLADYLFAFINNFSTTSASRPTGTASVRFRDSIGNKTEVSYYYTAAATGTAAWSISQPTNTSGSASYTTTNIVDGQIRPTNVAATSSISPSGSNGSNGNATETGNVAGRYEVVGAAGIFGLAGLLALL</sequence>
<evidence type="ECO:0000313" key="3">
    <source>
        <dbReference type="Proteomes" id="UP001056384"/>
    </source>
</evidence>
<dbReference type="OrthoDB" id="3909290at2759"/>
<gene>
    <name evidence="2" type="ORF">Slin15195_G029280</name>
</gene>
<proteinExistence type="predicted"/>
<accession>A0A9Q9AHQ5</accession>
<name>A0A9Q9AHQ5_9PEZI</name>
<dbReference type="Proteomes" id="UP001056384">
    <property type="component" value="Chromosome 2"/>
</dbReference>